<dbReference type="Proteomes" id="UP000784294">
    <property type="component" value="Unassembled WGS sequence"/>
</dbReference>
<name>A0A3S5BGT7_9PLAT</name>
<dbReference type="AlphaFoldDB" id="A0A3S5BGT7"/>
<proteinExistence type="predicted"/>
<protein>
    <submittedName>
        <fullName evidence="1">Uncharacterized protein</fullName>
    </submittedName>
</protein>
<keyword evidence="2" id="KW-1185">Reference proteome</keyword>
<comment type="caution">
    <text evidence="1">The sequence shown here is derived from an EMBL/GenBank/DDBJ whole genome shotgun (WGS) entry which is preliminary data.</text>
</comment>
<evidence type="ECO:0000313" key="2">
    <source>
        <dbReference type="Proteomes" id="UP000784294"/>
    </source>
</evidence>
<accession>A0A3S5BGT7</accession>
<organism evidence="1 2">
    <name type="scientific">Protopolystoma xenopodis</name>
    <dbReference type="NCBI Taxonomy" id="117903"/>
    <lineage>
        <taxon>Eukaryota</taxon>
        <taxon>Metazoa</taxon>
        <taxon>Spiralia</taxon>
        <taxon>Lophotrochozoa</taxon>
        <taxon>Platyhelminthes</taxon>
        <taxon>Monogenea</taxon>
        <taxon>Polyopisthocotylea</taxon>
        <taxon>Polystomatidea</taxon>
        <taxon>Polystomatidae</taxon>
        <taxon>Protopolystoma</taxon>
    </lineage>
</organism>
<sequence length="123" mass="13461">MPKLTTSYLHLGPGKASWSPSDTWFEETGSEYLFSRVASVFGSRLPHRSVLDQDPSGPSARCTAIHRVLPDLAGIRSTETSGENAPICDGRRSKGPVEFVSMLNLSSSQLKLLLRMVSSLLFH</sequence>
<dbReference type="EMBL" id="CAAALY010063642">
    <property type="protein sequence ID" value="VEL23744.1"/>
    <property type="molecule type" value="Genomic_DNA"/>
</dbReference>
<gene>
    <name evidence="1" type="ORF">PXEA_LOCUS17184</name>
</gene>
<evidence type="ECO:0000313" key="1">
    <source>
        <dbReference type="EMBL" id="VEL23744.1"/>
    </source>
</evidence>
<reference evidence="1" key="1">
    <citation type="submission" date="2018-11" db="EMBL/GenBank/DDBJ databases">
        <authorList>
            <consortium name="Pathogen Informatics"/>
        </authorList>
    </citation>
    <scope>NUCLEOTIDE SEQUENCE</scope>
</reference>